<evidence type="ECO:0000313" key="1">
    <source>
        <dbReference type="EMBL" id="GLS84341.1"/>
    </source>
</evidence>
<proteinExistence type="predicted"/>
<reference evidence="1 2" key="1">
    <citation type="journal article" date="2014" name="Int. J. Syst. Evol. Microbiol.">
        <title>Complete genome sequence of Corynebacterium casei LMG S-19264T (=DSM 44701T), isolated from a smear-ripened cheese.</title>
        <authorList>
            <consortium name="US DOE Joint Genome Institute (JGI-PGF)"/>
            <person name="Walter F."/>
            <person name="Albersmeier A."/>
            <person name="Kalinowski J."/>
            <person name="Ruckert C."/>
        </authorList>
    </citation>
    <scope>NUCLEOTIDE SEQUENCE [LARGE SCALE GENOMIC DNA]</scope>
    <source>
        <strain evidence="1 2">NBRC 112785</strain>
    </source>
</reference>
<organism evidence="1 2">
    <name type="scientific">Paraferrimonas haliotis</name>
    <dbReference type="NCBI Taxonomy" id="2013866"/>
    <lineage>
        <taxon>Bacteria</taxon>
        <taxon>Pseudomonadati</taxon>
        <taxon>Pseudomonadota</taxon>
        <taxon>Gammaproteobacteria</taxon>
        <taxon>Alteromonadales</taxon>
        <taxon>Ferrimonadaceae</taxon>
        <taxon>Paraferrimonas</taxon>
    </lineage>
</organism>
<accession>A0AA37U0H2</accession>
<dbReference type="AlphaFoldDB" id="A0AA37U0H2"/>
<evidence type="ECO:0000313" key="2">
    <source>
        <dbReference type="Proteomes" id="UP001157439"/>
    </source>
</evidence>
<gene>
    <name evidence="1" type="ORF">GCM10007894_23180</name>
</gene>
<protein>
    <submittedName>
        <fullName evidence="1">Uncharacterized protein</fullName>
    </submittedName>
</protein>
<dbReference type="EMBL" id="BSPO01000003">
    <property type="protein sequence ID" value="GLS84341.1"/>
    <property type="molecule type" value="Genomic_DNA"/>
</dbReference>
<keyword evidence="2" id="KW-1185">Reference proteome</keyword>
<sequence length="79" mass="9173">MLELGFLILLGNTDLAFDTKKVEYRGKTAHLIDLAHSITHYSQKYYCECKKPARYLLLSQGRRTGFCQACWQKEELDSI</sequence>
<dbReference type="Proteomes" id="UP001157439">
    <property type="component" value="Unassembled WGS sequence"/>
</dbReference>
<comment type="caution">
    <text evidence="1">The sequence shown here is derived from an EMBL/GenBank/DDBJ whole genome shotgun (WGS) entry which is preliminary data.</text>
</comment>
<name>A0AA37U0H2_9GAMM</name>